<dbReference type="Gene3D" id="1.10.10.10">
    <property type="entry name" value="Winged helix-like DNA-binding domain superfamily/Winged helix DNA-binding domain"/>
    <property type="match status" value="1"/>
</dbReference>
<dbReference type="InterPro" id="IPR000792">
    <property type="entry name" value="Tscrpt_reg_LuxR_C"/>
</dbReference>
<organism evidence="2 3">
    <name type="scientific">Halomonas caseinilytica</name>
    <dbReference type="NCBI Taxonomy" id="438744"/>
    <lineage>
        <taxon>Bacteria</taxon>
        <taxon>Pseudomonadati</taxon>
        <taxon>Pseudomonadota</taxon>
        <taxon>Gammaproteobacteria</taxon>
        <taxon>Oceanospirillales</taxon>
        <taxon>Halomonadaceae</taxon>
        <taxon>Halomonas</taxon>
    </lineage>
</organism>
<dbReference type="AlphaFoldDB" id="A0A1M6T6X4"/>
<dbReference type="SMART" id="SM00421">
    <property type="entry name" value="HTH_LUXR"/>
    <property type="match status" value="1"/>
</dbReference>
<gene>
    <name evidence="2" type="ORF">SAMN05192556_103236</name>
</gene>
<proteinExistence type="predicted"/>
<feature type="domain" description="HTH luxR-type" evidence="1">
    <location>
        <begin position="1"/>
        <end position="61"/>
    </location>
</feature>
<dbReference type="Pfam" id="PF00196">
    <property type="entry name" value="GerE"/>
    <property type="match status" value="1"/>
</dbReference>
<dbReference type="InterPro" id="IPR036388">
    <property type="entry name" value="WH-like_DNA-bd_sf"/>
</dbReference>
<dbReference type="GO" id="GO:0006355">
    <property type="term" value="P:regulation of DNA-templated transcription"/>
    <property type="evidence" value="ECO:0007669"/>
    <property type="project" value="InterPro"/>
</dbReference>
<dbReference type="EMBL" id="FRAL01000003">
    <property type="protein sequence ID" value="SHK52723.1"/>
    <property type="molecule type" value="Genomic_DNA"/>
</dbReference>
<name>A0A1M6T6X4_9GAMM</name>
<evidence type="ECO:0000259" key="1">
    <source>
        <dbReference type="PROSITE" id="PS50043"/>
    </source>
</evidence>
<dbReference type="InterPro" id="IPR016032">
    <property type="entry name" value="Sig_transdc_resp-reg_C-effctor"/>
</dbReference>
<dbReference type="SUPFAM" id="SSF46894">
    <property type="entry name" value="C-terminal effector domain of the bipartite response regulators"/>
    <property type="match status" value="1"/>
</dbReference>
<dbReference type="RefSeq" id="WP_064699299.1">
    <property type="nucleotide sequence ID" value="NZ_BDEO01000006.1"/>
</dbReference>
<dbReference type="GO" id="GO:0003677">
    <property type="term" value="F:DNA binding"/>
    <property type="evidence" value="ECO:0007669"/>
    <property type="project" value="InterPro"/>
</dbReference>
<dbReference type="OrthoDB" id="6174483at2"/>
<evidence type="ECO:0000313" key="3">
    <source>
        <dbReference type="Proteomes" id="UP000184248"/>
    </source>
</evidence>
<accession>A0A1M6T6X4</accession>
<dbReference type="Proteomes" id="UP000184248">
    <property type="component" value="Unassembled WGS sequence"/>
</dbReference>
<dbReference type="PROSITE" id="PS50043">
    <property type="entry name" value="HTH_LUXR_2"/>
    <property type="match status" value="1"/>
</dbReference>
<protein>
    <submittedName>
        <fullName evidence="2">Regulatory protein, luxR family</fullName>
    </submittedName>
</protein>
<dbReference type="CDD" id="cd06170">
    <property type="entry name" value="LuxR_C_like"/>
    <property type="match status" value="1"/>
</dbReference>
<evidence type="ECO:0000313" key="2">
    <source>
        <dbReference type="EMBL" id="SHK52723.1"/>
    </source>
</evidence>
<keyword evidence="3" id="KW-1185">Reference proteome</keyword>
<sequence>MDLTKRQAEIVSRLADGMTAEEIAISLCRSVLTVRTQVKLACQRAGAKNTPHLVALAIRKGWIAPLALALMLADLHGHAMRTRQPVRTRQQIASTYRSARRDLGSVLA</sequence>
<reference evidence="3" key="1">
    <citation type="submission" date="2016-11" db="EMBL/GenBank/DDBJ databases">
        <authorList>
            <person name="Varghese N."/>
            <person name="Submissions S."/>
        </authorList>
    </citation>
    <scope>NUCLEOTIDE SEQUENCE [LARGE SCALE GENOMIC DNA]</scope>
    <source>
        <strain evidence="3">ALO Sharm</strain>
    </source>
</reference>